<proteinExistence type="predicted"/>
<evidence type="ECO:0000313" key="1">
    <source>
        <dbReference type="EMBL" id="CAG7821875.1"/>
    </source>
</evidence>
<feature type="non-terminal residue" evidence="1">
    <location>
        <position position="1"/>
    </location>
</feature>
<dbReference type="Proteomes" id="UP000708208">
    <property type="component" value="Unassembled WGS sequence"/>
</dbReference>
<keyword evidence="2" id="KW-1185">Reference proteome</keyword>
<sequence>EPDVGLLIPNGIIKVEPPSTLPAEIRQRLEVKKASTTLNVDVYDIDSPGLSLSSADSNHPIPGTSSAIWAPPNSPTFNQILNDLLGLESETKGLMPVAAGDIITPIVNPVTGEIPQDMVFQTTDYHDIRSE</sequence>
<reference evidence="1" key="1">
    <citation type="submission" date="2021-06" db="EMBL/GenBank/DDBJ databases">
        <authorList>
            <person name="Hodson N. C."/>
            <person name="Mongue J. A."/>
            <person name="Jaron S. K."/>
        </authorList>
    </citation>
    <scope>NUCLEOTIDE SEQUENCE</scope>
</reference>
<dbReference type="AlphaFoldDB" id="A0A8J2KYQ6"/>
<accession>A0A8J2KYQ6</accession>
<evidence type="ECO:0000313" key="2">
    <source>
        <dbReference type="Proteomes" id="UP000708208"/>
    </source>
</evidence>
<dbReference type="EMBL" id="CAJVCH010523828">
    <property type="protein sequence ID" value="CAG7821875.1"/>
    <property type="molecule type" value="Genomic_DNA"/>
</dbReference>
<feature type="non-terminal residue" evidence="1">
    <location>
        <position position="131"/>
    </location>
</feature>
<protein>
    <submittedName>
        <fullName evidence="1">Uncharacterized protein</fullName>
    </submittedName>
</protein>
<organism evidence="1 2">
    <name type="scientific">Allacma fusca</name>
    <dbReference type="NCBI Taxonomy" id="39272"/>
    <lineage>
        <taxon>Eukaryota</taxon>
        <taxon>Metazoa</taxon>
        <taxon>Ecdysozoa</taxon>
        <taxon>Arthropoda</taxon>
        <taxon>Hexapoda</taxon>
        <taxon>Collembola</taxon>
        <taxon>Symphypleona</taxon>
        <taxon>Sminthuridae</taxon>
        <taxon>Allacma</taxon>
    </lineage>
</organism>
<comment type="caution">
    <text evidence="1">The sequence shown here is derived from an EMBL/GenBank/DDBJ whole genome shotgun (WGS) entry which is preliminary data.</text>
</comment>
<gene>
    <name evidence="1" type="ORF">AFUS01_LOCUS32180</name>
</gene>
<name>A0A8J2KYQ6_9HEXA</name>